<dbReference type="Proteomes" id="UP000790833">
    <property type="component" value="Unassembled WGS sequence"/>
</dbReference>
<feature type="region of interest" description="Disordered" evidence="1">
    <location>
        <begin position="112"/>
        <end position="156"/>
    </location>
</feature>
<protein>
    <recommendedName>
        <fullName evidence="4">Copper-fist domain-containing protein</fullName>
    </recommendedName>
</protein>
<dbReference type="OrthoDB" id="5600085at2759"/>
<proteinExistence type="predicted"/>
<feature type="compositionally biased region" description="Low complexity" evidence="1">
    <location>
        <begin position="222"/>
        <end position="235"/>
    </location>
</feature>
<feature type="region of interest" description="Disordered" evidence="1">
    <location>
        <begin position="312"/>
        <end position="354"/>
    </location>
</feature>
<comment type="caution">
    <text evidence="2">The sequence shown here is derived from an EMBL/GenBank/DDBJ whole genome shotgun (WGS) entry which is preliminary data.</text>
</comment>
<dbReference type="RefSeq" id="XP_043050349.1">
    <property type="nucleotide sequence ID" value="XM_043195152.1"/>
</dbReference>
<feature type="region of interest" description="Disordered" evidence="1">
    <location>
        <begin position="56"/>
        <end position="93"/>
    </location>
</feature>
<name>A0A9P7VBD4_9ASCO</name>
<evidence type="ECO:0000313" key="3">
    <source>
        <dbReference type="Proteomes" id="UP000790833"/>
    </source>
</evidence>
<keyword evidence="3" id="KW-1185">Reference proteome</keyword>
<evidence type="ECO:0008006" key="4">
    <source>
        <dbReference type="Google" id="ProtNLM"/>
    </source>
</evidence>
<accession>A0A9P7VBD4</accession>
<dbReference type="GeneID" id="66117857"/>
<dbReference type="EMBL" id="JAHMUF010000006">
    <property type="protein sequence ID" value="KAG7194802.1"/>
    <property type="molecule type" value="Genomic_DNA"/>
</dbReference>
<feature type="compositionally biased region" description="Polar residues" evidence="1">
    <location>
        <begin position="130"/>
        <end position="147"/>
    </location>
</feature>
<feature type="compositionally biased region" description="Low complexity" evidence="1">
    <location>
        <begin position="312"/>
        <end position="327"/>
    </location>
</feature>
<evidence type="ECO:0000256" key="1">
    <source>
        <dbReference type="SAM" id="MobiDB-lite"/>
    </source>
</evidence>
<feature type="region of interest" description="Disordered" evidence="1">
    <location>
        <begin position="445"/>
        <end position="464"/>
    </location>
</feature>
<gene>
    <name evidence="2" type="ORF">KQ657_004483</name>
</gene>
<sequence length="666" mass="70782">MIKPKGRPASQCQHCREQRKLKAHHVACTCGKKGKSPGTHLASCLCHKNSHCTCSNKNTVSDPRKKKVTKSNMATSSSTISLDSLKSPASASSLPLTDTATHINGAGSANPLGSIPATSGHINGNAAFSPGTSHLNNSAKSTPSPHSQSKKDISKSSTILHTSFNNASKSKNSSSSSLNGYSKQIFQHQQQQLQLPLLDGQQKANQYVQISSKSSDQKQRQSQDLNSNTNANNLPNLESNYVIEDIVFPFDVSASGGLFDMFSPSDLSQTSSQLTLNGPNGTGISNPINGGYNISALNGTSNFTAANGAFTSTNNSSGINNGQTSINVYDSGSNGHIDMNTSPNMNSDQKNPQSPSLDNIFPLFPLVGSFSLDENSEFNDNKMNNTMVLNMNSNIATQSTTSYNNSSANNSGVLTSPTTGGSYTPASNMMHTNVVGQPKPVYAAGNNSSHYPQTHRPRRPESVLSVTSNSSTATNQLAAYPPSGAGGPHHLGINRNNSILSFDSLPLQHHPKTQKKVVHHHEIPIRELNDDVNVILSRSQSVEPGYGTTLPLAPSVPSLTDVAALTLLNQSQLGINGSKIPDTSDVLFNYENAIMTNGVHNGVDFMNGNNTDMITSGSSTVYNDPNGKLPNGSKVYSYEDYAPMLEGFNDLMSPIFGSSEPTEFIG</sequence>
<evidence type="ECO:0000313" key="2">
    <source>
        <dbReference type="EMBL" id="KAG7194802.1"/>
    </source>
</evidence>
<feature type="compositionally biased region" description="Polar residues" evidence="1">
    <location>
        <begin position="328"/>
        <end position="354"/>
    </location>
</feature>
<feature type="compositionally biased region" description="Low complexity" evidence="1">
    <location>
        <begin position="75"/>
        <end position="93"/>
    </location>
</feature>
<feature type="region of interest" description="Disordered" evidence="1">
    <location>
        <begin position="206"/>
        <end position="235"/>
    </location>
</feature>
<dbReference type="AlphaFoldDB" id="A0A9P7VBD4"/>
<reference evidence="2" key="1">
    <citation type="submission" date="2021-03" db="EMBL/GenBank/DDBJ databases">
        <authorList>
            <person name="Palmer J.M."/>
        </authorList>
    </citation>
    <scope>NUCLEOTIDE SEQUENCE</scope>
    <source>
        <strain evidence="2">ARV_011</strain>
    </source>
</reference>
<organism evidence="2 3">
    <name type="scientific">Scheffersomyces spartinae</name>
    <dbReference type="NCBI Taxonomy" id="45513"/>
    <lineage>
        <taxon>Eukaryota</taxon>
        <taxon>Fungi</taxon>
        <taxon>Dikarya</taxon>
        <taxon>Ascomycota</taxon>
        <taxon>Saccharomycotina</taxon>
        <taxon>Pichiomycetes</taxon>
        <taxon>Debaryomycetaceae</taxon>
        <taxon>Scheffersomyces</taxon>
    </lineage>
</organism>